<dbReference type="RefSeq" id="WP_090805669.1">
    <property type="nucleotide sequence ID" value="NZ_FNKX01000001.1"/>
</dbReference>
<evidence type="ECO:0000313" key="3">
    <source>
        <dbReference type="EMBL" id="SDR09256.1"/>
    </source>
</evidence>
<dbReference type="PANTHER" id="PTHR36505">
    <property type="entry name" value="BLR1072 PROTEIN"/>
    <property type="match status" value="1"/>
</dbReference>
<dbReference type="Proteomes" id="UP000199365">
    <property type="component" value="Unassembled WGS sequence"/>
</dbReference>
<dbReference type="InterPro" id="IPR027275">
    <property type="entry name" value="PRC-brl_dom"/>
</dbReference>
<name>A0A1H1G8W9_9BURK</name>
<evidence type="ECO:0000259" key="2">
    <source>
        <dbReference type="Pfam" id="PF05239"/>
    </source>
</evidence>
<keyword evidence="4" id="KW-1185">Reference proteome</keyword>
<gene>
    <name evidence="3" type="ORF">SAMN05445850_2758</name>
</gene>
<dbReference type="STRING" id="157910.SAMN05445850_2758"/>
<organism evidence="3 4">
    <name type="scientific">Paraburkholderia tuberum</name>
    <dbReference type="NCBI Taxonomy" id="157910"/>
    <lineage>
        <taxon>Bacteria</taxon>
        <taxon>Pseudomonadati</taxon>
        <taxon>Pseudomonadota</taxon>
        <taxon>Betaproteobacteria</taxon>
        <taxon>Burkholderiales</taxon>
        <taxon>Burkholderiaceae</taxon>
        <taxon>Paraburkholderia</taxon>
    </lineage>
</organism>
<dbReference type="AlphaFoldDB" id="A0A1H1G8W9"/>
<feature type="compositionally biased region" description="Pro residues" evidence="1">
    <location>
        <begin position="117"/>
        <end position="130"/>
    </location>
</feature>
<evidence type="ECO:0000313" key="4">
    <source>
        <dbReference type="Proteomes" id="UP000199365"/>
    </source>
</evidence>
<accession>A0A1H1G8W9</accession>
<dbReference type="InterPro" id="IPR011033">
    <property type="entry name" value="PRC_barrel-like_sf"/>
</dbReference>
<feature type="region of interest" description="Disordered" evidence="1">
    <location>
        <begin position="299"/>
        <end position="341"/>
    </location>
</feature>
<feature type="compositionally biased region" description="Low complexity" evidence="1">
    <location>
        <begin position="328"/>
        <end position="341"/>
    </location>
</feature>
<dbReference type="Gene3D" id="2.30.30.240">
    <property type="entry name" value="PRC-barrel domain"/>
    <property type="match status" value="2"/>
</dbReference>
<dbReference type="EMBL" id="FNKX01000001">
    <property type="protein sequence ID" value="SDR09256.1"/>
    <property type="molecule type" value="Genomic_DNA"/>
</dbReference>
<feature type="compositionally biased region" description="Low complexity" evidence="1">
    <location>
        <begin position="80"/>
        <end position="90"/>
    </location>
</feature>
<dbReference type="PANTHER" id="PTHR36505:SF1">
    <property type="entry name" value="BLR1072 PROTEIN"/>
    <property type="match status" value="1"/>
</dbReference>
<feature type="domain" description="PRC-barrel" evidence="2">
    <location>
        <begin position="147"/>
        <end position="199"/>
    </location>
</feature>
<reference evidence="4" key="1">
    <citation type="submission" date="2016-10" db="EMBL/GenBank/DDBJ databases">
        <authorList>
            <person name="Varghese N."/>
            <person name="Submissions S."/>
        </authorList>
    </citation>
    <scope>NUCLEOTIDE SEQUENCE [LARGE SCALE GENOMIC DNA]</scope>
    <source>
        <strain evidence="4">DUS833</strain>
    </source>
</reference>
<feature type="region of interest" description="Disordered" evidence="1">
    <location>
        <begin position="80"/>
        <end position="130"/>
    </location>
</feature>
<proteinExistence type="predicted"/>
<dbReference type="Pfam" id="PF05239">
    <property type="entry name" value="PRC"/>
    <property type="match status" value="1"/>
</dbReference>
<dbReference type="SUPFAM" id="SSF50346">
    <property type="entry name" value="PRC-barrel domain"/>
    <property type="match status" value="2"/>
</dbReference>
<sequence>MTGGFPRPAGRLPIVPFGPLGSLRPLDSPDSLDVLRLFRRLCTVAALFAFAALSGCSSLLWGTQQAPIVDATVMPVEPASAPVAASAPEPVESEANEGPEEPKKPKKPVVKPHKVEPPPPVVVPAPPPPPPPPPLIVLRTIERSDARALLDSQVQKPDGKVVGRAVDMIADAAGKPREMVVNLQGFLGVGDRKVNFPWGAFHFTPTAKGPPITLNPTAVPSTANKSNPLELPLLDATVERANGAKVGRVVDVLIDGNAQPQAIVLDVGGLVSPDRRTIAANWSALRFVTRDKELHPQIDLSDAQINATPPYASDKPIRAVSPAPPAQPAASAAPAVSAPPAASSAVAVSNARAVR</sequence>
<protein>
    <submittedName>
        <fullName evidence="3">PRC-barrel domain-containing protein</fullName>
    </submittedName>
</protein>
<evidence type="ECO:0000256" key="1">
    <source>
        <dbReference type="SAM" id="MobiDB-lite"/>
    </source>
</evidence>